<evidence type="ECO:0000313" key="1">
    <source>
        <dbReference type="EMBL" id="CDH02265.1"/>
    </source>
</evidence>
<dbReference type="Proteomes" id="UP000028487">
    <property type="component" value="Unassembled WGS sequence"/>
</dbReference>
<gene>
    <name evidence="1" type="ORF">XBFM1_2580001</name>
</gene>
<dbReference type="AlphaFoldDB" id="A0A077NTS5"/>
<sequence length="47" mass="5186">MDVLLALNGPGANKVLPLSMRHQECRSVPSSFSHIENSLDENTINLH</sequence>
<evidence type="ECO:0000313" key="2">
    <source>
        <dbReference type="Proteomes" id="UP000028487"/>
    </source>
</evidence>
<reference evidence="1" key="1">
    <citation type="submission" date="2013-07" db="EMBL/GenBank/DDBJ databases">
        <title>Sub-species coevolution in mutualistic symbiosis.</title>
        <authorList>
            <person name="Murfin K."/>
            <person name="Klassen J."/>
            <person name="Lee M."/>
            <person name="Forst S."/>
            <person name="Stock P."/>
            <person name="Goodrich-Blair H."/>
        </authorList>
    </citation>
    <scope>NUCLEOTIDE SEQUENCE [LARGE SCALE GENOMIC DNA]</scope>
    <source>
        <strain evidence="1">Feltiae Moldova</strain>
    </source>
</reference>
<dbReference type="HOGENOM" id="CLU_3174885_0_0_6"/>
<dbReference type="EMBL" id="CBSV010000177">
    <property type="protein sequence ID" value="CDH02265.1"/>
    <property type="molecule type" value="Genomic_DNA"/>
</dbReference>
<organism evidence="1 2">
    <name type="scientific">Xenorhabdus bovienii str. feltiae Moldova</name>
    <dbReference type="NCBI Taxonomy" id="1398200"/>
    <lineage>
        <taxon>Bacteria</taxon>
        <taxon>Pseudomonadati</taxon>
        <taxon>Pseudomonadota</taxon>
        <taxon>Gammaproteobacteria</taxon>
        <taxon>Enterobacterales</taxon>
        <taxon>Morganellaceae</taxon>
        <taxon>Xenorhabdus</taxon>
    </lineage>
</organism>
<proteinExistence type="predicted"/>
<accession>A0A077NTS5</accession>
<comment type="caution">
    <text evidence="1">The sequence shown here is derived from an EMBL/GenBank/DDBJ whole genome shotgun (WGS) entry which is preliminary data.</text>
</comment>
<name>A0A077NTS5_XENBV</name>
<protein>
    <submittedName>
        <fullName evidence="1">Uncharacterized protein</fullName>
    </submittedName>
</protein>